<dbReference type="Pfam" id="PF00078">
    <property type="entry name" value="RVT_1"/>
    <property type="match status" value="1"/>
</dbReference>
<evidence type="ECO:0000259" key="2">
    <source>
        <dbReference type="PROSITE" id="PS50878"/>
    </source>
</evidence>
<dbReference type="CDD" id="cd01650">
    <property type="entry name" value="RT_nLTR_like"/>
    <property type="match status" value="1"/>
</dbReference>
<gene>
    <name evidence="3" type="ORF">O181_024304</name>
</gene>
<dbReference type="GO" id="GO:0003824">
    <property type="term" value="F:catalytic activity"/>
    <property type="evidence" value="ECO:0007669"/>
    <property type="project" value="InterPro"/>
</dbReference>
<name>A0A9Q3CG23_9BASI</name>
<dbReference type="InterPro" id="IPR036691">
    <property type="entry name" value="Endo/exonu/phosph_ase_sf"/>
</dbReference>
<dbReference type="Pfam" id="PF14529">
    <property type="entry name" value="Exo_endo_phos_2"/>
    <property type="match status" value="1"/>
</dbReference>
<sequence length="763" mass="87128">MTNNTIHTAATRNQTSITTPPNDIIDQINDNTLQSQHPDRSNISFYQLNCHNRYDTMMSMLNTELTHTALLIQEPWTNPFDWQPPLHLNWHRILPNDKPKVKEDRARTCIYVNKSIPLHNILTFPTNNPLLTWISILHLTALAPKLTLASIYNPPTGFTGLPPLQNWLHTESSRSHPTFLMIDSNLHHNLWNPTSYNHQHMEAKDLIRMCGRKGFKLISPRQVPTFLGATGRPTTIDLTWANHKAGKLQLTTSVQLENHSSDHQPILTTVTFPEHNLSPNPKHLAIHWKKIDRQTFHKSLSPKLRVLTSFTQTNRQHQIDEQVEGLTKALRDALEEQARRDMLRTQTDETKKIYYQCQQLFKKKIWELKTSHWRTFLAERGPENMYQAYKFTKSRMTGEIAPLKRSDGSLTTEVEEKAALLFRGTSVTEGGTDLLGTVIPLAQEYSDAFPPVPPEEILRAINSLPNNKAAGSDTIPNEILKLAAPLLLPVLTSLFNACLVEGHYPSPWKISLTAIIRKNDKDDYSDPSAYRPIALLNTLGKLFEKVINNRLTFWSTTEEILHPGHMGGKPGRNINDALTVLTSWIYGKWREDKVVIGTFLDVKSAYPSVRKRKLIDILLKKSCPPYLRHIISSFLTDRSTRVRLNDYVSQPFNTPNGLPQGSPLSVTLYLLYNTDLLLPTPLTLESEAISLAYVDDVVHLVAAKSQREGFQRARQAMVQSWCWGQHHGAIFDKKKTNIVLFTKKKIQHNTIQIDDQHFPLQKE</sequence>
<feature type="non-terminal residue" evidence="3">
    <location>
        <position position="763"/>
    </location>
</feature>
<dbReference type="SUPFAM" id="SSF56672">
    <property type="entry name" value="DNA/RNA polymerases"/>
    <property type="match status" value="1"/>
</dbReference>
<dbReference type="OrthoDB" id="412006at2759"/>
<dbReference type="Gene3D" id="3.60.10.10">
    <property type="entry name" value="Endonuclease/exonuclease/phosphatase"/>
    <property type="match status" value="1"/>
</dbReference>
<reference evidence="3" key="1">
    <citation type="submission" date="2021-03" db="EMBL/GenBank/DDBJ databases">
        <title>Draft genome sequence of rust myrtle Austropuccinia psidii MF-1, a brazilian biotype.</title>
        <authorList>
            <person name="Quecine M.C."/>
            <person name="Pachon D.M.R."/>
            <person name="Bonatelli M.L."/>
            <person name="Correr F.H."/>
            <person name="Franceschini L.M."/>
            <person name="Leite T.F."/>
            <person name="Margarido G.R.A."/>
            <person name="Almeida C.A."/>
            <person name="Ferrarezi J.A."/>
            <person name="Labate C.A."/>
        </authorList>
    </citation>
    <scope>NUCLEOTIDE SEQUENCE</scope>
    <source>
        <strain evidence="3">MF-1</strain>
    </source>
</reference>
<dbReference type="PANTHER" id="PTHR33481">
    <property type="entry name" value="REVERSE TRANSCRIPTASE"/>
    <property type="match status" value="1"/>
</dbReference>
<feature type="region of interest" description="Disordered" evidence="1">
    <location>
        <begin position="1"/>
        <end position="22"/>
    </location>
</feature>
<keyword evidence="4" id="KW-1185">Reference proteome</keyword>
<dbReference type="PROSITE" id="PS50878">
    <property type="entry name" value="RT_POL"/>
    <property type="match status" value="1"/>
</dbReference>
<dbReference type="InterPro" id="IPR000477">
    <property type="entry name" value="RT_dom"/>
</dbReference>
<evidence type="ECO:0000313" key="3">
    <source>
        <dbReference type="EMBL" id="MBW0484589.1"/>
    </source>
</evidence>
<accession>A0A9Q3CG23</accession>
<dbReference type="Proteomes" id="UP000765509">
    <property type="component" value="Unassembled WGS sequence"/>
</dbReference>
<dbReference type="SUPFAM" id="SSF56219">
    <property type="entry name" value="DNase I-like"/>
    <property type="match status" value="1"/>
</dbReference>
<dbReference type="InterPro" id="IPR043502">
    <property type="entry name" value="DNA/RNA_pol_sf"/>
</dbReference>
<dbReference type="AlphaFoldDB" id="A0A9Q3CG23"/>
<feature type="compositionally biased region" description="Polar residues" evidence="1">
    <location>
        <begin position="1"/>
        <end position="21"/>
    </location>
</feature>
<protein>
    <recommendedName>
        <fullName evidence="2">Reverse transcriptase domain-containing protein</fullName>
    </recommendedName>
</protein>
<comment type="caution">
    <text evidence="3">The sequence shown here is derived from an EMBL/GenBank/DDBJ whole genome shotgun (WGS) entry which is preliminary data.</text>
</comment>
<dbReference type="PANTHER" id="PTHR33481:SF1">
    <property type="entry name" value="ENDONUCLEASE_EXONUCLEASE_PHOSPHATASE DOMAIN-CONTAINING PROTEIN-RELATED"/>
    <property type="match status" value="1"/>
</dbReference>
<dbReference type="InterPro" id="IPR005135">
    <property type="entry name" value="Endo/exonuclease/phosphatase"/>
</dbReference>
<dbReference type="EMBL" id="AVOT02007749">
    <property type="protein sequence ID" value="MBW0484589.1"/>
    <property type="molecule type" value="Genomic_DNA"/>
</dbReference>
<feature type="domain" description="Reverse transcriptase" evidence="2">
    <location>
        <begin position="497"/>
        <end position="763"/>
    </location>
</feature>
<evidence type="ECO:0000256" key="1">
    <source>
        <dbReference type="SAM" id="MobiDB-lite"/>
    </source>
</evidence>
<organism evidence="3 4">
    <name type="scientific">Austropuccinia psidii MF-1</name>
    <dbReference type="NCBI Taxonomy" id="1389203"/>
    <lineage>
        <taxon>Eukaryota</taxon>
        <taxon>Fungi</taxon>
        <taxon>Dikarya</taxon>
        <taxon>Basidiomycota</taxon>
        <taxon>Pucciniomycotina</taxon>
        <taxon>Pucciniomycetes</taxon>
        <taxon>Pucciniales</taxon>
        <taxon>Sphaerophragmiaceae</taxon>
        <taxon>Austropuccinia</taxon>
    </lineage>
</organism>
<proteinExistence type="predicted"/>
<evidence type="ECO:0000313" key="4">
    <source>
        <dbReference type="Proteomes" id="UP000765509"/>
    </source>
</evidence>